<dbReference type="AlphaFoldDB" id="A0A9P9GEQ1"/>
<evidence type="ECO:0000313" key="4">
    <source>
        <dbReference type="Proteomes" id="UP000720189"/>
    </source>
</evidence>
<feature type="compositionally biased region" description="Basic and acidic residues" evidence="2">
    <location>
        <begin position="160"/>
        <end position="177"/>
    </location>
</feature>
<evidence type="ECO:0000313" key="3">
    <source>
        <dbReference type="EMBL" id="KAH7237152.1"/>
    </source>
</evidence>
<feature type="coiled-coil region" evidence="1">
    <location>
        <begin position="369"/>
        <end position="410"/>
    </location>
</feature>
<feature type="coiled-coil region" evidence="1">
    <location>
        <begin position="274"/>
        <end position="336"/>
    </location>
</feature>
<evidence type="ECO:0000256" key="1">
    <source>
        <dbReference type="SAM" id="Coils"/>
    </source>
</evidence>
<dbReference type="OrthoDB" id="5081234at2759"/>
<sequence length="459" mass="52578">MCYEAPPVPAPYNQHAKRTNELFTVFYEEIGKWPWEVISFGPRTWGQNLVQDFMRLLSVDLPNTEGVRLEELIDWLHDNSAEHPMPRYKYQLSKMLLAKATKWLADKRELSGAQQHDSDSGSDSDESIPNEPQNVTRNKARAQALRTGARTAPTRTARKRPIDYNERRYFTKLHNLDDPEDDAADEGGDQQAEEESQEEVELEPADPPAKRRLMVFFNFSPEHTQELSKLMGDRITVASRHSIPQRNVPGSAGEAHLLDTPSLNELNEVQRAYADHLKREIAKIEEDVNRTEANISNSTRRHLGYQEIVRFSAEALEEATKEATEASQAVRIARARCAADVQAVEELRRISSDNPSILAPEMLQNIEENTVAQKQKRETELTLRKKEKRLNDLKNKIEMAKVNADPLQSKINELSDVRRAKENSRRSLVILHRLVAMGEKEMEEVLGEKGIEEWMKEQV</sequence>
<feature type="compositionally biased region" description="Acidic residues" evidence="2">
    <location>
        <begin position="178"/>
        <end position="204"/>
    </location>
</feature>
<comment type="caution">
    <text evidence="3">The sequence shown here is derived from an EMBL/GenBank/DDBJ whole genome shotgun (WGS) entry which is preliminary data.</text>
</comment>
<feature type="region of interest" description="Disordered" evidence="2">
    <location>
        <begin position="108"/>
        <end position="209"/>
    </location>
</feature>
<reference evidence="3" key="1">
    <citation type="journal article" date="2021" name="Nat. Commun.">
        <title>Genetic determinants of endophytism in the Arabidopsis root mycobiome.</title>
        <authorList>
            <person name="Mesny F."/>
            <person name="Miyauchi S."/>
            <person name="Thiergart T."/>
            <person name="Pickel B."/>
            <person name="Atanasova L."/>
            <person name="Karlsson M."/>
            <person name="Huettel B."/>
            <person name="Barry K.W."/>
            <person name="Haridas S."/>
            <person name="Chen C."/>
            <person name="Bauer D."/>
            <person name="Andreopoulos W."/>
            <person name="Pangilinan J."/>
            <person name="LaButti K."/>
            <person name="Riley R."/>
            <person name="Lipzen A."/>
            <person name="Clum A."/>
            <person name="Drula E."/>
            <person name="Henrissat B."/>
            <person name="Kohler A."/>
            <person name="Grigoriev I.V."/>
            <person name="Martin F.M."/>
            <person name="Hacquard S."/>
        </authorList>
    </citation>
    <scope>NUCLEOTIDE SEQUENCE</scope>
    <source>
        <strain evidence="3">MPI-CAGE-AT-0023</strain>
    </source>
</reference>
<accession>A0A9P9GEQ1</accession>
<gene>
    <name evidence="3" type="ORF">BKA55DRAFT_520876</name>
</gene>
<dbReference type="EMBL" id="JAGMUX010000016">
    <property type="protein sequence ID" value="KAH7237152.1"/>
    <property type="molecule type" value="Genomic_DNA"/>
</dbReference>
<dbReference type="RefSeq" id="XP_046045282.1">
    <property type="nucleotide sequence ID" value="XM_046188464.1"/>
</dbReference>
<organism evidence="3 4">
    <name type="scientific">Fusarium redolens</name>
    <dbReference type="NCBI Taxonomy" id="48865"/>
    <lineage>
        <taxon>Eukaryota</taxon>
        <taxon>Fungi</taxon>
        <taxon>Dikarya</taxon>
        <taxon>Ascomycota</taxon>
        <taxon>Pezizomycotina</taxon>
        <taxon>Sordariomycetes</taxon>
        <taxon>Hypocreomycetidae</taxon>
        <taxon>Hypocreales</taxon>
        <taxon>Nectriaceae</taxon>
        <taxon>Fusarium</taxon>
        <taxon>Fusarium redolens species complex</taxon>
    </lineage>
</organism>
<dbReference type="Proteomes" id="UP000720189">
    <property type="component" value="Unassembled WGS sequence"/>
</dbReference>
<name>A0A9P9GEQ1_FUSRE</name>
<dbReference type="GeneID" id="70218418"/>
<keyword evidence="1" id="KW-0175">Coiled coil</keyword>
<proteinExistence type="predicted"/>
<evidence type="ECO:0000256" key="2">
    <source>
        <dbReference type="SAM" id="MobiDB-lite"/>
    </source>
</evidence>
<keyword evidence="4" id="KW-1185">Reference proteome</keyword>
<protein>
    <submittedName>
        <fullName evidence="3">Uncharacterized protein</fullName>
    </submittedName>
</protein>
<feature type="compositionally biased region" description="Low complexity" evidence="2">
    <location>
        <begin position="144"/>
        <end position="155"/>
    </location>
</feature>